<dbReference type="AlphaFoldDB" id="A0A1A5YH93"/>
<reference evidence="1 2" key="1">
    <citation type="submission" date="2016-05" db="EMBL/GenBank/DDBJ databases">
        <title>Paenibacillus oryzae. sp. nov., isolated from the rice root.</title>
        <authorList>
            <person name="Zhang J."/>
            <person name="Zhang X."/>
        </authorList>
    </citation>
    <scope>NUCLEOTIDE SEQUENCE [LARGE SCALE GENOMIC DNA]</scope>
    <source>
        <strain evidence="1 2">1DrF-4</strain>
    </source>
</reference>
<dbReference type="InterPro" id="IPR013320">
    <property type="entry name" value="ConA-like_dom_sf"/>
</dbReference>
<evidence type="ECO:0000313" key="1">
    <source>
        <dbReference type="EMBL" id="OBR64923.1"/>
    </source>
</evidence>
<comment type="caution">
    <text evidence="1">The sequence shown here is derived from an EMBL/GenBank/DDBJ whole genome shotgun (WGS) entry which is preliminary data.</text>
</comment>
<dbReference type="Proteomes" id="UP000092024">
    <property type="component" value="Unassembled WGS sequence"/>
</dbReference>
<name>A0A1A5YH93_9BACL</name>
<evidence type="ECO:0000313" key="2">
    <source>
        <dbReference type="Proteomes" id="UP000092024"/>
    </source>
</evidence>
<protein>
    <recommendedName>
        <fullName evidence="3">LamG-like jellyroll fold domain-containing protein</fullName>
    </recommendedName>
</protein>
<organism evidence="1 2">
    <name type="scientific">Paenibacillus oryzae</name>
    <dbReference type="NCBI Taxonomy" id="1844972"/>
    <lineage>
        <taxon>Bacteria</taxon>
        <taxon>Bacillati</taxon>
        <taxon>Bacillota</taxon>
        <taxon>Bacilli</taxon>
        <taxon>Bacillales</taxon>
        <taxon>Paenibacillaceae</taxon>
        <taxon>Paenibacillus</taxon>
    </lineage>
</organism>
<gene>
    <name evidence="1" type="ORF">A7K91_04910</name>
</gene>
<dbReference type="RefSeq" id="WP_068684094.1">
    <property type="nucleotide sequence ID" value="NZ_LYPA01000064.1"/>
</dbReference>
<dbReference type="SUPFAM" id="SSF49899">
    <property type="entry name" value="Concanavalin A-like lectins/glucanases"/>
    <property type="match status" value="1"/>
</dbReference>
<dbReference type="Gene3D" id="2.60.120.200">
    <property type="match status" value="1"/>
</dbReference>
<dbReference type="STRING" id="1844972.A7K91_04910"/>
<dbReference type="EMBL" id="LYPA01000064">
    <property type="protein sequence ID" value="OBR64923.1"/>
    <property type="molecule type" value="Genomic_DNA"/>
</dbReference>
<sequence>MASTIVNMDRCGVAWFKMDESTGNLVDSKGNFVGTNFGTTSVPGVSGNARNFNGSSSYITFNNPVIPLGKKSVRFRIKKASRPAVAQVVWGNAVDATIRNGIYCSVEPAGHLAIAVLDARGWSDLNINLGSGIDICDNEWHDVLFTWDGTTNVEGARFFVDDMVNPKSRKTAKRNETAAPGFNLTIGKNPEANSNFLLATLDGLEVYNDVISNQPDRSVIFKDSHYFKFFPGFMEWRAVGNFLTKSILDQHGVMTPEEWTEDVSTHRFNSTSSYSSGAGKVFVTPVTSAIPTKSIHVQ</sequence>
<proteinExistence type="predicted"/>
<dbReference type="OrthoDB" id="2609250at2"/>
<keyword evidence="2" id="KW-1185">Reference proteome</keyword>
<dbReference type="Pfam" id="PF13385">
    <property type="entry name" value="Laminin_G_3"/>
    <property type="match status" value="1"/>
</dbReference>
<evidence type="ECO:0008006" key="3">
    <source>
        <dbReference type="Google" id="ProtNLM"/>
    </source>
</evidence>
<accession>A0A1A5YH93</accession>